<feature type="non-terminal residue" evidence="1">
    <location>
        <position position="288"/>
    </location>
</feature>
<gene>
    <name evidence="1" type="ORF">FMOSSE_LOCUS13556</name>
</gene>
<evidence type="ECO:0000313" key="2">
    <source>
        <dbReference type="Proteomes" id="UP000789375"/>
    </source>
</evidence>
<keyword evidence="2" id="KW-1185">Reference proteome</keyword>
<proteinExistence type="predicted"/>
<organism evidence="1 2">
    <name type="scientific">Funneliformis mosseae</name>
    <name type="common">Endomycorrhizal fungus</name>
    <name type="synonym">Glomus mosseae</name>
    <dbReference type="NCBI Taxonomy" id="27381"/>
    <lineage>
        <taxon>Eukaryota</taxon>
        <taxon>Fungi</taxon>
        <taxon>Fungi incertae sedis</taxon>
        <taxon>Mucoromycota</taxon>
        <taxon>Glomeromycotina</taxon>
        <taxon>Glomeromycetes</taxon>
        <taxon>Glomerales</taxon>
        <taxon>Glomeraceae</taxon>
        <taxon>Funneliformis</taxon>
    </lineage>
</organism>
<accession>A0A9N9EY02</accession>
<dbReference type="EMBL" id="CAJVPP010008249">
    <property type="protein sequence ID" value="CAG8695469.1"/>
    <property type="molecule type" value="Genomic_DNA"/>
</dbReference>
<reference evidence="1" key="1">
    <citation type="submission" date="2021-06" db="EMBL/GenBank/DDBJ databases">
        <authorList>
            <person name="Kallberg Y."/>
            <person name="Tangrot J."/>
            <person name="Rosling A."/>
        </authorList>
    </citation>
    <scope>NUCLEOTIDE SEQUENCE</scope>
    <source>
        <strain evidence="1">87-6 pot B 2015</strain>
    </source>
</reference>
<evidence type="ECO:0000313" key="1">
    <source>
        <dbReference type="EMBL" id="CAG8695469.1"/>
    </source>
</evidence>
<name>A0A9N9EY02_FUNMO</name>
<dbReference type="Proteomes" id="UP000789375">
    <property type="component" value="Unassembled WGS sequence"/>
</dbReference>
<dbReference type="AlphaFoldDB" id="A0A9N9EY02"/>
<sequence length="288" mass="33511">MSKKLKISAKSERVFSFEELVQQAADIDNELHKLSDSLDEDSVITKARTQQTSRAFSSESKRLYIHGPSGLGNSYTLYYIVSQLRLQPEVCRVTYINSCDVWWNTYQEDPYEYLLNELICTFNMDKLPTKTIVEWANFVMQACGSEFRTSTNNEVFPKEFKPWKQLNLFGGYDDNEFNEWCKLYNYDIDGDLETKSQLEVIKFWTGAYPLELDIWHQTPGNNLLEKSQKYLANRKASIGLSHQSYIESLSIGREENLSKCITSMILQTVPPEMDYGMDRQLMHKDTIL</sequence>
<protein>
    <submittedName>
        <fullName evidence="1">13241_t:CDS:1</fullName>
    </submittedName>
</protein>
<comment type="caution">
    <text evidence="1">The sequence shown here is derived from an EMBL/GenBank/DDBJ whole genome shotgun (WGS) entry which is preliminary data.</text>
</comment>